<proteinExistence type="predicted"/>
<dbReference type="Proteomes" id="UP001281410">
    <property type="component" value="Unassembled WGS sequence"/>
</dbReference>
<protein>
    <submittedName>
        <fullName evidence="1">Uncharacterized protein</fullName>
    </submittedName>
</protein>
<dbReference type="PANTHER" id="PTHR11697:SF230">
    <property type="entry name" value="ZINC FINGER, MYM DOMAIN CONTAINING 1"/>
    <property type="match status" value="1"/>
</dbReference>
<dbReference type="EMBL" id="JANJYJ010000004">
    <property type="protein sequence ID" value="KAK3219008.1"/>
    <property type="molecule type" value="Genomic_DNA"/>
</dbReference>
<evidence type="ECO:0000313" key="2">
    <source>
        <dbReference type="Proteomes" id="UP001281410"/>
    </source>
</evidence>
<dbReference type="AlphaFoldDB" id="A0AAE0E8G1"/>
<dbReference type="PANTHER" id="PTHR11697">
    <property type="entry name" value="GENERAL TRANSCRIPTION FACTOR 2-RELATED ZINC FINGER PROTEIN"/>
    <property type="match status" value="1"/>
</dbReference>
<dbReference type="InterPro" id="IPR055298">
    <property type="entry name" value="AtLOH3-like"/>
</dbReference>
<evidence type="ECO:0000313" key="1">
    <source>
        <dbReference type="EMBL" id="KAK3219008.1"/>
    </source>
</evidence>
<keyword evidence="2" id="KW-1185">Reference proteome</keyword>
<organism evidence="1 2">
    <name type="scientific">Dipteronia sinensis</name>
    <dbReference type="NCBI Taxonomy" id="43782"/>
    <lineage>
        <taxon>Eukaryota</taxon>
        <taxon>Viridiplantae</taxon>
        <taxon>Streptophyta</taxon>
        <taxon>Embryophyta</taxon>
        <taxon>Tracheophyta</taxon>
        <taxon>Spermatophyta</taxon>
        <taxon>Magnoliopsida</taxon>
        <taxon>eudicotyledons</taxon>
        <taxon>Gunneridae</taxon>
        <taxon>Pentapetalae</taxon>
        <taxon>rosids</taxon>
        <taxon>malvids</taxon>
        <taxon>Sapindales</taxon>
        <taxon>Sapindaceae</taxon>
        <taxon>Hippocastanoideae</taxon>
        <taxon>Acereae</taxon>
        <taxon>Dipteronia</taxon>
    </lineage>
</organism>
<sequence>MDDMFIPQGRSRRKTQEITNMHHYRVDLFCAVIDMQLQELNSRFPETNTELLLCGACLSPMDQFYAFDKHILIRLAQFYPRDYSHTKLLALEDQLENYIADMRSSIEFS</sequence>
<accession>A0AAE0E8G1</accession>
<gene>
    <name evidence="1" type="ORF">Dsin_012978</name>
</gene>
<comment type="caution">
    <text evidence="1">The sequence shown here is derived from an EMBL/GenBank/DDBJ whole genome shotgun (WGS) entry which is preliminary data.</text>
</comment>
<name>A0AAE0E8G1_9ROSI</name>
<reference evidence="1" key="1">
    <citation type="journal article" date="2023" name="Plant J.">
        <title>Genome sequences and population genomics provide insights into the demographic history, inbreeding, and mutation load of two 'living fossil' tree species of Dipteronia.</title>
        <authorList>
            <person name="Feng Y."/>
            <person name="Comes H.P."/>
            <person name="Chen J."/>
            <person name="Zhu S."/>
            <person name="Lu R."/>
            <person name="Zhang X."/>
            <person name="Li P."/>
            <person name="Qiu J."/>
            <person name="Olsen K.M."/>
            <person name="Qiu Y."/>
        </authorList>
    </citation>
    <scope>NUCLEOTIDE SEQUENCE</scope>
    <source>
        <strain evidence="1">NBL</strain>
    </source>
</reference>